<evidence type="ECO:0000256" key="1">
    <source>
        <dbReference type="ARBA" id="ARBA00023163"/>
    </source>
</evidence>
<proteinExistence type="predicted"/>
<evidence type="ECO:0000313" key="4">
    <source>
        <dbReference type="Proteomes" id="UP000178501"/>
    </source>
</evidence>
<gene>
    <name evidence="3" type="ORF">A3J65_03035</name>
</gene>
<organism evidence="3 4">
    <name type="scientific">Candidatus Buchananbacteria bacterium RIFCSPHIGHO2_02_FULL_45_11b</name>
    <dbReference type="NCBI Taxonomy" id="1797541"/>
    <lineage>
        <taxon>Bacteria</taxon>
        <taxon>Candidatus Buchananiibacteriota</taxon>
    </lineage>
</organism>
<dbReference type="PANTHER" id="PTHR30603:SF60">
    <property type="entry name" value="RNA POLYMERASE SIGMA FACTOR RPOD"/>
    <property type="match status" value="1"/>
</dbReference>
<dbReference type="GO" id="GO:0003700">
    <property type="term" value="F:DNA-binding transcription factor activity"/>
    <property type="evidence" value="ECO:0007669"/>
    <property type="project" value="InterPro"/>
</dbReference>
<dbReference type="InterPro" id="IPR007630">
    <property type="entry name" value="RNA_pol_sigma70_r4"/>
</dbReference>
<protein>
    <recommendedName>
        <fullName evidence="2">HTH HARE-type domain-containing protein</fullName>
    </recommendedName>
</protein>
<keyword evidence="1" id="KW-0804">Transcription</keyword>
<dbReference type="PROSITE" id="PS00716">
    <property type="entry name" value="SIGMA70_2"/>
    <property type="match status" value="1"/>
</dbReference>
<dbReference type="InterPro" id="IPR038087">
    <property type="entry name" value="RNAP_delta_N_dom_sf"/>
</dbReference>
<dbReference type="Proteomes" id="UP000178501">
    <property type="component" value="Unassembled WGS sequence"/>
</dbReference>
<dbReference type="EMBL" id="MHIK01000060">
    <property type="protein sequence ID" value="OGY50604.1"/>
    <property type="molecule type" value="Genomic_DNA"/>
</dbReference>
<dbReference type="InterPro" id="IPR013324">
    <property type="entry name" value="RNA_pol_sigma_r3/r4-like"/>
</dbReference>
<feature type="domain" description="HTH HARE-type" evidence="2">
    <location>
        <begin position="257"/>
        <end position="321"/>
    </location>
</feature>
<dbReference type="PROSITE" id="PS51913">
    <property type="entry name" value="HTH_HARE"/>
    <property type="match status" value="1"/>
</dbReference>
<reference evidence="3 4" key="1">
    <citation type="journal article" date="2016" name="Nat. Commun.">
        <title>Thousands of microbial genomes shed light on interconnected biogeochemical processes in an aquifer system.</title>
        <authorList>
            <person name="Anantharaman K."/>
            <person name="Brown C.T."/>
            <person name="Hug L.A."/>
            <person name="Sharon I."/>
            <person name="Castelle C.J."/>
            <person name="Probst A.J."/>
            <person name="Thomas B.C."/>
            <person name="Singh A."/>
            <person name="Wilkins M.J."/>
            <person name="Karaoz U."/>
            <person name="Brodie E.L."/>
            <person name="Williams K.H."/>
            <person name="Hubbard S.S."/>
            <person name="Banfield J.F."/>
        </authorList>
    </citation>
    <scope>NUCLEOTIDE SEQUENCE [LARGE SCALE GENOMIC DNA]</scope>
</reference>
<dbReference type="Pfam" id="PF04545">
    <property type="entry name" value="Sigma70_r4"/>
    <property type="match status" value="1"/>
</dbReference>
<dbReference type="InterPro" id="IPR000943">
    <property type="entry name" value="RNA_pol_sigma70"/>
</dbReference>
<dbReference type="GO" id="GO:0006352">
    <property type="term" value="P:DNA-templated transcription initiation"/>
    <property type="evidence" value="ECO:0007669"/>
    <property type="project" value="InterPro"/>
</dbReference>
<dbReference type="AlphaFoldDB" id="A0A1G1YED4"/>
<dbReference type="PANTHER" id="PTHR30603">
    <property type="entry name" value="RNA POLYMERASE SIGMA FACTOR RPO"/>
    <property type="match status" value="1"/>
</dbReference>
<accession>A0A1G1YED4</accession>
<dbReference type="Gene3D" id="1.10.10.1250">
    <property type="entry name" value="RNA polymerase, subunit delta, N-terminal domain"/>
    <property type="match status" value="1"/>
</dbReference>
<dbReference type="SUPFAM" id="SSF88659">
    <property type="entry name" value="Sigma3 and sigma4 domains of RNA polymerase sigma factors"/>
    <property type="match status" value="1"/>
</dbReference>
<dbReference type="InterPro" id="IPR050239">
    <property type="entry name" value="Sigma-70_RNA_pol_init_factors"/>
</dbReference>
<sequence>MADQNSILDKIIESQERQQAASFNPNELIASLLKNISAKESDILSRRFGLLGKKKETLEDIGKYYEITRERIRQIETATIKKLRDLKDFRQQLDLAKHHVGNLLENYGGVMEENFLLNEIGSHKSNQENYAAALFILNHLLNDRIESVKADPELLNGWKLPSASLDLIKQVVKELVNVIKKEEKLLKAEELIDGFKQSDFYANHKEQIAALKLGASEETLEQEIDRIIDSYLKISRQTDQNILGEWGLSHWHTVSPKRMSDKIYLVLRKLGKPIHFTEITDLINQSKFDKKVAYPATIHNELILDDRYVLVGRGIYALKEWGYQTGTVMDIIVDILKKANKPLTKEEIIEAVLAQRLVRKSTIYLALTNKDKIKKLPDNGYTLIAR</sequence>
<evidence type="ECO:0000259" key="2">
    <source>
        <dbReference type="PROSITE" id="PS51913"/>
    </source>
</evidence>
<comment type="caution">
    <text evidence="3">The sequence shown here is derived from an EMBL/GenBank/DDBJ whole genome shotgun (WGS) entry which is preliminary data.</text>
</comment>
<dbReference type="InterPro" id="IPR036388">
    <property type="entry name" value="WH-like_DNA-bd_sf"/>
</dbReference>
<evidence type="ECO:0000313" key="3">
    <source>
        <dbReference type="EMBL" id="OGY50604.1"/>
    </source>
</evidence>
<dbReference type="InterPro" id="IPR007759">
    <property type="entry name" value="Asxl_HARE-HTH"/>
</dbReference>
<dbReference type="PRINTS" id="PR00046">
    <property type="entry name" value="SIGMA70FCT"/>
</dbReference>
<name>A0A1G1YED4_9BACT</name>
<dbReference type="Gene3D" id="1.10.10.10">
    <property type="entry name" value="Winged helix-like DNA-binding domain superfamily/Winged helix DNA-binding domain"/>
    <property type="match status" value="1"/>
</dbReference>